<evidence type="ECO:0008006" key="2">
    <source>
        <dbReference type="Google" id="ProtNLM"/>
    </source>
</evidence>
<dbReference type="Gene3D" id="3.20.20.80">
    <property type="entry name" value="Glycosidases"/>
    <property type="match status" value="1"/>
</dbReference>
<dbReference type="AlphaFoldDB" id="A0A645H459"/>
<name>A0A645H459_9ZZZZ</name>
<proteinExistence type="predicted"/>
<protein>
    <recommendedName>
        <fullName evidence="2">Beta-N-acetylhexosaminidase</fullName>
    </recommendedName>
</protein>
<dbReference type="EMBL" id="VSSQ01086480">
    <property type="protein sequence ID" value="MPN33801.1"/>
    <property type="molecule type" value="Genomic_DNA"/>
</dbReference>
<accession>A0A645H459</accession>
<sequence length="218" mass="25803">MGLEPIPKLNFSTGHKAWLGPYQRMISSEKYYAVCKDLIEEVCTLFDTPRFFHLGMDEETAGHQSTHQNIVVRQDDLWWHDFYYLVDLVEKQNARSWIWSDYAWEHPDLFFEKMPKSVLQSNWYYGSQFENFDNPLNEKYVRLYDQLEAHGFDQVPTGSNHSNNINFEKTVEYCSKVINADRLKGFMQTVWRPTLTPCFERHCEAIEQVAKAIQLKKG</sequence>
<comment type="caution">
    <text evidence="1">The sequence shown here is derived from an EMBL/GenBank/DDBJ whole genome shotgun (WGS) entry which is preliminary data.</text>
</comment>
<evidence type="ECO:0000313" key="1">
    <source>
        <dbReference type="EMBL" id="MPN33801.1"/>
    </source>
</evidence>
<reference evidence="1" key="1">
    <citation type="submission" date="2019-08" db="EMBL/GenBank/DDBJ databases">
        <authorList>
            <person name="Kucharzyk K."/>
            <person name="Murdoch R.W."/>
            <person name="Higgins S."/>
            <person name="Loffler F."/>
        </authorList>
    </citation>
    <scope>NUCLEOTIDE SEQUENCE</scope>
</reference>
<dbReference type="SUPFAM" id="SSF51445">
    <property type="entry name" value="(Trans)glycosidases"/>
    <property type="match status" value="1"/>
</dbReference>
<organism evidence="1">
    <name type="scientific">bioreactor metagenome</name>
    <dbReference type="NCBI Taxonomy" id="1076179"/>
    <lineage>
        <taxon>unclassified sequences</taxon>
        <taxon>metagenomes</taxon>
        <taxon>ecological metagenomes</taxon>
    </lineage>
</organism>
<gene>
    <name evidence="1" type="ORF">SDC9_181293</name>
</gene>
<dbReference type="InterPro" id="IPR017853">
    <property type="entry name" value="GH"/>
</dbReference>